<gene>
    <name evidence="2" type="primary">lptD</name>
    <name evidence="4" type="ORF">DFR28_102329</name>
</gene>
<dbReference type="GO" id="GO:0009279">
    <property type="term" value="C:cell outer membrane"/>
    <property type="evidence" value="ECO:0007669"/>
    <property type="project" value="UniProtKB-SubCell"/>
</dbReference>
<keyword evidence="5" id="KW-1185">Reference proteome</keyword>
<dbReference type="Gene3D" id="2.60.450.10">
    <property type="entry name" value="Lipopolysaccharide (LPS) transport protein A like domain"/>
    <property type="match status" value="1"/>
</dbReference>
<dbReference type="GO" id="GO:1990351">
    <property type="term" value="C:transporter complex"/>
    <property type="evidence" value="ECO:0007669"/>
    <property type="project" value="TreeGrafter"/>
</dbReference>
<comment type="similarity">
    <text evidence="2">Belongs to the LptD family.</text>
</comment>
<dbReference type="GO" id="GO:0015920">
    <property type="term" value="P:lipopolysaccharide transport"/>
    <property type="evidence" value="ECO:0007669"/>
    <property type="project" value="InterPro"/>
</dbReference>
<feature type="chain" id="PRO_5017490922" description="LPS-assembly protein LptD" evidence="2">
    <location>
        <begin position="23"/>
        <end position="759"/>
    </location>
</feature>
<keyword evidence="2" id="KW-0732">Signal</keyword>
<reference evidence="4 5" key="1">
    <citation type="submission" date="2018-06" db="EMBL/GenBank/DDBJ databases">
        <title>Genomic Encyclopedia of Type Strains, Phase IV (KMG-IV): sequencing the most valuable type-strain genomes for metagenomic binning, comparative biology and taxonomic classification.</title>
        <authorList>
            <person name="Goeker M."/>
        </authorList>
    </citation>
    <scope>NUCLEOTIDE SEQUENCE [LARGE SCALE GENOMIC DNA]</scope>
    <source>
        <strain evidence="4 5">DSM 24032</strain>
    </source>
</reference>
<evidence type="ECO:0000256" key="1">
    <source>
        <dbReference type="ARBA" id="ARBA00023237"/>
    </source>
</evidence>
<dbReference type="Proteomes" id="UP000253083">
    <property type="component" value="Unassembled WGS sequence"/>
</dbReference>
<comment type="subcellular location">
    <subcellularLocation>
        <location evidence="2">Cell outer membrane</location>
    </subcellularLocation>
</comment>
<feature type="domain" description="LptD C-terminal" evidence="3">
    <location>
        <begin position="323"/>
        <end position="692"/>
    </location>
</feature>
<evidence type="ECO:0000256" key="2">
    <source>
        <dbReference type="HAMAP-Rule" id="MF_01411"/>
    </source>
</evidence>
<dbReference type="InterPro" id="IPR050218">
    <property type="entry name" value="LptD"/>
</dbReference>
<accession>A0A395JJE6</accession>
<organism evidence="4 5">
    <name type="scientific">Arenicella xantha</name>
    <dbReference type="NCBI Taxonomy" id="644221"/>
    <lineage>
        <taxon>Bacteria</taxon>
        <taxon>Pseudomonadati</taxon>
        <taxon>Pseudomonadota</taxon>
        <taxon>Gammaproteobacteria</taxon>
        <taxon>Arenicellales</taxon>
        <taxon>Arenicellaceae</taxon>
        <taxon>Arenicella</taxon>
    </lineage>
</organism>
<protein>
    <recommendedName>
        <fullName evidence="2">LPS-assembly protein LptD</fullName>
    </recommendedName>
</protein>
<comment type="caution">
    <text evidence="2">Lacks conserved residue(s) required for the propagation of feature annotation.</text>
</comment>
<dbReference type="InterPro" id="IPR007543">
    <property type="entry name" value="LptD_C"/>
</dbReference>
<dbReference type="PANTHER" id="PTHR30189:SF1">
    <property type="entry name" value="LPS-ASSEMBLY PROTEIN LPTD"/>
    <property type="match status" value="1"/>
</dbReference>
<dbReference type="PANTHER" id="PTHR30189">
    <property type="entry name" value="LPS-ASSEMBLY PROTEIN"/>
    <property type="match status" value="1"/>
</dbReference>
<comment type="caution">
    <text evidence="4">The sequence shown here is derived from an EMBL/GenBank/DDBJ whole genome shotgun (WGS) entry which is preliminary data.</text>
</comment>
<dbReference type="HAMAP" id="MF_01411">
    <property type="entry name" value="LPS_assembly_LptD"/>
    <property type="match status" value="1"/>
</dbReference>
<dbReference type="GO" id="GO:0043165">
    <property type="term" value="P:Gram-negative-bacterium-type cell outer membrane assembly"/>
    <property type="evidence" value="ECO:0007669"/>
    <property type="project" value="UniProtKB-UniRule"/>
</dbReference>
<proteinExistence type="inferred from homology"/>
<evidence type="ECO:0000259" key="3">
    <source>
        <dbReference type="Pfam" id="PF04453"/>
    </source>
</evidence>
<name>A0A395JJE6_9GAMM</name>
<sequence length="759" mass="84810" precursor="true">MKHGLALASIAASLLMANTAQAACKGSNCICKPSELKFETPQLAKNADGKFPISLEADSVEAQGQDLVLLEGDAEVQQGRQTIVADKLRYYRESERVVADGNVEMISENGDYLASDSIDVHVPTQIGSMTNAQFKLSKGLTSKDGVDTAQIESRGTADLVNLEGEGVVRLENAKYTTCAEGDDSVVIGARDLELDRVAGVGKARGATVRFQGIPIFYTPYISFPLNDERKTGLLTPGFGSDADSGNIFELPWYWNIAKNQDATITPRYYSDRGVQVGLEYRLQTQRSSTYIYGENMSGDEFYRSEVEARNILAGTPDAEIDDDRSLLTIQHSQQFTDSLSGQINYNDVSDIDYFDDLRNDIRYFSATYVPRDVQLNYSGKYVRIGARASEYQIIDDRISEQFKPYERLPSIGMRTNLPEGPMGMRYGLDASYTNFSSDSRIEGTRTSLNPYVELPLDNIWGYVKPRVSLYSRSYQLDNVDAGVEDNPSFAVPIFSIDSGVVFERNTSWFGDAALQTLEPRLYYVYAPEEDQSDIPLFDTSQVSLNNFSNIFRENRFYGDDRVGDTNQVTVGVTTRMLDNESGDQRLTASVGQLVILDDLEQGLSSTSATIESGLGDLLAEVRTESAGAWSTYTFLQYDHDESELRTARFAVSYQPDDDDRKNVSVGYYRSDFGTQVVDQVTVSANWPISDRWQFFGEERYSVEDEESLATTVGLEYNACCWKLRFIGTDRIHNRDIEDKRTSVFVELELTSLGRVRTGL</sequence>
<dbReference type="EMBL" id="QNRT01000002">
    <property type="protein sequence ID" value="RBP50913.1"/>
    <property type="molecule type" value="Genomic_DNA"/>
</dbReference>
<dbReference type="FunCoup" id="A0A395JJE6">
    <property type="interactions" value="138"/>
</dbReference>
<dbReference type="InterPro" id="IPR020889">
    <property type="entry name" value="LipoPS_assembly_LptD"/>
</dbReference>
<dbReference type="RefSeq" id="WP_113953724.1">
    <property type="nucleotide sequence ID" value="NZ_QNRT01000002.1"/>
</dbReference>
<dbReference type="InParanoid" id="A0A395JJE6"/>
<dbReference type="OrthoDB" id="9760225at2"/>
<comment type="function">
    <text evidence="2">Together with LptE, is involved in the assembly of lipopolysaccharide (LPS) at the surface of the outer membrane.</text>
</comment>
<evidence type="ECO:0000313" key="4">
    <source>
        <dbReference type="EMBL" id="RBP50913.1"/>
    </source>
</evidence>
<keyword evidence="2" id="KW-0472">Membrane</keyword>
<comment type="subunit">
    <text evidence="2">Component of the lipopolysaccharide transport and assembly complex. Interacts with LptE and LptA.</text>
</comment>
<dbReference type="AlphaFoldDB" id="A0A395JJE6"/>
<feature type="signal peptide" evidence="2">
    <location>
        <begin position="1"/>
        <end position="22"/>
    </location>
</feature>
<keyword evidence="1 2" id="KW-0998">Cell outer membrane</keyword>
<dbReference type="Pfam" id="PF04453">
    <property type="entry name" value="LptD"/>
    <property type="match status" value="1"/>
</dbReference>
<evidence type="ECO:0000313" key="5">
    <source>
        <dbReference type="Proteomes" id="UP000253083"/>
    </source>
</evidence>